<keyword evidence="3" id="KW-0378">Hydrolase</keyword>
<feature type="domain" description="Putative restriction endonuclease" evidence="2">
    <location>
        <begin position="35"/>
        <end position="200"/>
    </location>
</feature>
<evidence type="ECO:0000313" key="3">
    <source>
        <dbReference type="EMBL" id="GAA3158719.1"/>
    </source>
</evidence>
<sequence length="213" mass="23491">MSAASAERSHDERSHDERSHDERPLIAEANRLMDRLPGYRVEIIGGQLLVTPPPDVPHARALTKLMRPFITAGLDDGETEVLQGIGLWLPTDSEDYAIPDLAVVEADIDDHLIENNSYDPVCFRLVLEVTSSNWKNDLKTKVAAYAEAKVPVYVVVDRKHQRVHVLTDPSGDDYATHRFHSPGQQVTLPDSIGAKVTLDVAEILAAGQARGDD</sequence>
<organism evidence="3 4">
    <name type="scientific">Streptomyces virens</name>
    <dbReference type="NCBI Taxonomy" id="285572"/>
    <lineage>
        <taxon>Bacteria</taxon>
        <taxon>Bacillati</taxon>
        <taxon>Actinomycetota</taxon>
        <taxon>Actinomycetes</taxon>
        <taxon>Kitasatosporales</taxon>
        <taxon>Streptomycetaceae</taxon>
        <taxon>Streptomyces</taxon>
    </lineage>
</organism>
<dbReference type="Proteomes" id="UP001501866">
    <property type="component" value="Unassembled WGS sequence"/>
</dbReference>
<dbReference type="EMBL" id="BAAAUH010000001">
    <property type="protein sequence ID" value="GAA3158719.1"/>
    <property type="molecule type" value="Genomic_DNA"/>
</dbReference>
<dbReference type="InterPro" id="IPR011335">
    <property type="entry name" value="Restrct_endonuc-II-like"/>
</dbReference>
<accession>A0ABP6NUZ8</accession>
<keyword evidence="3" id="KW-0255">Endonuclease</keyword>
<feature type="region of interest" description="Disordered" evidence="1">
    <location>
        <begin position="1"/>
        <end position="26"/>
    </location>
</feature>
<gene>
    <name evidence="3" type="ORF">GCM10010451_03110</name>
</gene>
<name>A0ABP6NUZ8_9ACTN</name>
<dbReference type="PANTHER" id="PTHR35400:SF3">
    <property type="entry name" value="SLL1072 PROTEIN"/>
    <property type="match status" value="1"/>
</dbReference>
<comment type="caution">
    <text evidence="3">The sequence shown here is derived from an EMBL/GenBank/DDBJ whole genome shotgun (WGS) entry which is preliminary data.</text>
</comment>
<feature type="compositionally biased region" description="Basic and acidic residues" evidence="1">
    <location>
        <begin position="7"/>
        <end position="25"/>
    </location>
</feature>
<dbReference type="Gene3D" id="3.90.1570.10">
    <property type="entry name" value="tt1808, chain A"/>
    <property type="match status" value="1"/>
</dbReference>
<dbReference type="SUPFAM" id="SSF52980">
    <property type="entry name" value="Restriction endonuclease-like"/>
    <property type="match status" value="1"/>
</dbReference>
<evidence type="ECO:0000256" key="1">
    <source>
        <dbReference type="SAM" id="MobiDB-lite"/>
    </source>
</evidence>
<dbReference type="Pfam" id="PF05685">
    <property type="entry name" value="Uma2"/>
    <property type="match status" value="1"/>
</dbReference>
<evidence type="ECO:0000313" key="4">
    <source>
        <dbReference type="Proteomes" id="UP001501866"/>
    </source>
</evidence>
<keyword evidence="3" id="KW-0540">Nuclease</keyword>
<reference evidence="4" key="1">
    <citation type="journal article" date="2019" name="Int. J. Syst. Evol. Microbiol.">
        <title>The Global Catalogue of Microorganisms (GCM) 10K type strain sequencing project: providing services to taxonomists for standard genome sequencing and annotation.</title>
        <authorList>
            <consortium name="The Broad Institute Genomics Platform"/>
            <consortium name="The Broad Institute Genome Sequencing Center for Infectious Disease"/>
            <person name="Wu L."/>
            <person name="Ma J."/>
        </authorList>
    </citation>
    <scope>NUCLEOTIDE SEQUENCE [LARGE SCALE GENOMIC DNA]</scope>
    <source>
        <strain evidence="4">JCM 9095</strain>
    </source>
</reference>
<proteinExistence type="predicted"/>
<dbReference type="CDD" id="cd06260">
    <property type="entry name" value="DUF820-like"/>
    <property type="match status" value="1"/>
</dbReference>
<protein>
    <submittedName>
        <fullName evidence="3">Uma2 family endonuclease</fullName>
    </submittedName>
</protein>
<dbReference type="InterPro" id="IPR012296">
    <property type="entry name" value="Nuclease_put_TT1808"/>
</dbReference>
<dbReference type="PANTHER" id="PTHR35400">
    <property type="entry name" value="SLR1083 PROTEIN"/>
    <property type="match status" value="1"/>
</dbReference>
<dbReference type="InterPro" id="IPR008538">
    <property type="entry name" value="Uma2"/>
</dbReference>
<evidence type="ECO:0000259" key="2">
    <source>
        <dbReference type="Pfam" id="PF05685"/>
    </source>
</evidence>
<keyword evidence="4" id="KW-1185">Reference proteome</keyword>
<dbReference type="RefSeq" id="WP_161176083.1">
    <property type="nucleotide sequence ID" value="NZ_BAAAUH010000001.1"/>
</dbReference>
<dbReference type="GO" id="GO:0004519">
    <property type="term" value="F:endonuclease activity"/>
    <property type="evidence" value="ECO:0007669"/>
    <property type="project" value="UniProtKB-KW"/>
</dbReference>